<reference evidence="3 4" key="1">
    <citation type="submission" date="2017-07" db="EMBL/GenBank/DDBJ databases">
        <authorList>
            <person name="Talla V."/>
            <person name="Backstrom N."/>
        </authorList>
    </citation>
    <scope>NUCLEOTIDE SEQUENCE [LARGE SCALE GENOMIC DNA]</scope>
</reference>
<accession>A0A5E4QMV4</accession>
<dbReference type="Proteomes" id="UP000324832">
    <property type="component" value="Unassembled WGS sequence"/>
</dbReference>
<dbReference type="InterPro" id="IPR002181">
    <property type="entry name" value="Fibrinogen_a/b/g_C_dom"/>
</dbReference>
<dbReference type="InterPro" id="IPR050373">
    <property type="entry name" value="Fibrinogen_C-term_domain"/>
</dbReference>
<sequence>MDIHVSRDLHHMAKQIEILKTTHSAEITRMKRDIEYLKQNQVASISANHIKSERATLHWVKNSIKDLRIEMREMNHSVNNSALLRHVQVIKNQRTKTHENRIDKLDNKVVELTDECQQIKETIAELKAQIEKLQDELRLRDIDEMRVENLESKTDENESDQGSHKIRHQKMLQKQLYRLSRTQEQIVAYQRNLQDQLLEGSRRIHRLEELNLHLIATKVENFDTEYKALRADLQNVSRKMSDFDKVHASLLELREDVENIENKVDKTIPEFRKEISKLDVSFAKLHAETSYLKENQENVKQTMKAIAVTVSNVMERVDVDHSTMDKLNESVVELKATSKQHFYRLNDHILKSEANHVDTNFTQALPLPELMGEVKELQSVQREYEDLVDQLPKDCSNISQPGVYLIHPDGSSEPRDVWCQGGGTVLQRRYNGSVEFNRIFAEYERGFGEPAGELWLGLAAMHALTADNCSSMRIDMTDIYGMAWFAHYELFTVGSAETGYVLEVGGYQGNASDAFDYQNHMQFSAIDLDRDISNTHCAANYEGGWWFSHCQHVNINGKYNLGLTWFDATRNEWIAVATTEMRIIRRPGCAA</sequence>
<evidence type="ECO:0000256" key="1">
    <source>
        <dbReference type="SAM" id="Coils"/>
    </source>
</evidence>
<dbReference type="EMBL" id="FZQP02003557">
    <property type="protein sequence ID" value="VVC98453.1"/>
    <property type="molecule type" value="Genomic_DNA"/>
</dbReference>
<dbReference type="InterPro" id="IPR014716">
    <property type="entry name" value="Fibrinogen_a/b/g_C_1"/>
</dbReference>
<dbReference type="SUPFAM" id="SSF56496">
    <property type="entry name" value="Fibrinogen C-terminal domain-like"/>
    <property type="match status" value="1"/>
</dbReference>
<keyword evidence="4" id="KW-1185">Reference proteome</keyword>
<feature type="coiled-coil region" evidence="1">
    <location>
        <begin position="179"/>
        <end position="263"/>
    </location>
</feature>
<name>A0A5E4QMV4_9NEOP</name>
<evidence type="ECO:0000313" key="4">
    <source>
        <dbReference type="Proteomes" id="UP000324832"/>
    </source>
</evidence>
<organism evidence="3 4">
    <name type="scientific">Leptidea sinapis</name>
    <dbReference type="NCBI Taxonomy" id="189913"/>
    <lineage>
        <taxon>Eukaryota</taxon>
        <taxon>Metazoa</taxon>
        <taxon>Ecdysozoa</taxon>
        <taxon>Arthropoda</taxon>
        <taxon>Hexapoda</taxon>
        <taxon>Insecta</taxon>
        <taxon>Pterygota</taxon>
        <taxon>Neoptera</taxon>
        <taxon>Endopterygota</taxon>
        <taxon>Lepidoptera</taxon>
        <taxon>Glossata</taxon>
        <taxon>Ditrysia</taxon>
        <taxon>Papilionoidea</taxon>
        <taxon>Pieridae</taxon>
        <taxon>Dismorphiinae</taxon>
        <taxon>Leptidea</taxon>
    </lineage>
</organism>
<dbReference type="SMART" id="SM00186">
    <property type="entry name" value="FBG"/>
    <property type="match status" value="1"/>
</dbReference>
<dbReference type="GO" id="GO:0005615">
    <property type="term" value="C:extracellular space"/>
    <property type="evidence" value="ECO:0007669"/>
    <property type="project" value="TreeGrafter"/>
</dbReference>
<gene>
    <name evidence="3" type="ORF">LSINAPIS_LOCUS9532</name>
</gene>
<feature type="domain" description="Fibrinogen C-terminal" evidence="2">
    <location>
        <begin position="386"/>
        <end position="587"/>
    </location>
</feature>
<dbReference type="Gene3D" id="3.90.215.10">
    <property type="entry name" value="Gamma Fibrinogen, chain A, domain 1"/>
    <property type="match status" value="1"/>
</dbReference>
<evidence type="ECO:0000313" key="3">
    <source>
        <dbReference type="EMBL" id="VVC98453.1"/>
    </source>
</evidence>
<dbReference type="PROSITE" id="PS51406">
    <property type="entry name" value="FIBRINOGEN_C_2"/>
    <property type="match status" value="1"/>
</dbReference>
<feature type="coiled-coil region" evidence="1">
    <location>
        <begin position="95"/>
        <end position="143"/>
    </location>
</feature>
<dbReference type="PANTHER" id="PTHR19143">
    <property type="entry name" value="FIBRINOGEN/TENASCIN/ANGIOPOEITIN"/>
    <property type="match status" value="1"/>
</dbReference>
<dbReference type="AlphaFoldDB" id="A0A5E4QMV4"/>
<dbReference type="InterPro" id="IPR036056">
    <property type="entry name" value="Fibrinogen-like_C"/>
</dbReference>
<evidence type="ECO:0000259" key="2">
    <source>
        <dbReference type="PROSITE" id="PS51406"/>
    </source>
</evidence>
<protein>
    <recommendedName>
        <fullName evidence="2">Fibrinogen C-terminal domain-containing protein</fullName>
    </recommendedName>
</protein>
<dbReference type="CDD" id="cd00087">
    <property type="entry name" value="FReD"/>
    <property type="match status" value="1"/>
</dbReference>
<dbReference type="PANTHER" id="PTHR19143:SF444">
    <property type="entry name" value="PROTEIN SCABROUS"/>
    <property type="match status" value="1"/>
</dbReference>
<dbReference type="Pfam" id="PF00147">
    <property type="entry name" value="Fibrinogen_C"/>
    <property type="match status" value="1"/>
</dbReference>
<proteinExistence type="predicted"/>
<keyword evidence="1" id="KW-0175">Coiled coil</keyword>